<organism evidence="2 3">
    <name type="scientific">Apostasia shenzhenica</name>
    <dbReference type="NCBI Taxonomy" id="1088818"/>
    <lineage>
        <taxon>Eukaryota</taxon>
        <taxon>Viridiplantae</taxon>
        <taxon>Streptophyta</taxon>
        <taxon>Embryophyta</taxon>
        <taxon>Tracheophyta</taxon>
        <taxon>Spermatophyta</taxon>
        <taxon>Magnoliopsida</taxon>
        <taxon>Liliopsida</taxon>
        <taxon>Asparagales</taxon>
        <taxon>Orchidaceae</taxon>
        <taxon>Apostasioideae</taxon>
        <taxon>Apostasia</taxon>
    </lineage>
</organism>
<accession>A0A2I0ASC0</accession>
<dbReference type="PANTHER" id="PTHR36759:SF1">
    <property type="entry name" value="DYNEIN BETA CHAIN, CILIARY PROTEIN"/>
    <property type="match status" value="1"/>
</dbReference>
<dbReference type="Pfam" id="PF06784">
    <property type="entry name" value="UPF0240"/>
    <property type="match status" value="1"/>
</dbReference>
<dbReference type="STRING" id="1088818.A0A2I0ASC0"/>
<gene>
    <name evidence="2" type="ORF">AXF42_Ash013951</name>
</gene>
<keyword evidence="3" id="KW-1185">Reference proteome</keyword>
<sequence>MGQALRRVSGRFQSSAKPRPPPTDMTSNPERRPSPPPDLTPNPERRPPPSQEVVQDRLGVSFPDDPLNIKLQNNVLKERDPQYDAMLQKMVGTIRSKPGGKLEMGESFIVQNYKRPLPKVRSSKEEFGARGERPVTPGTLTVAQLQEIILLYEGKSTGHKGPMKIHEIANKFRIDTAQVEKIVQFLSLPPEDHQEDSQN</sequence>
<evidence type="ECO:0000256" key="1">
    <source>
        <dbReference type="SAM" id="MobiDB-lite"/>
    </source>
</evidence>
<dbReference type="OrthoDB" id="1609931at2759"/>
<proteinExistence type="predicted"/>
<evidence type="ECO:0000313" key="2">
    <source>
        <dbReference type="EMBL" id="PKA58445.1"/>
    </source>
</evidence>
<dbReference type="PANTHER" id="PTHR36759">
    <property type="entry name" value="DYNEIN BETA CHAIN, CILIARY PROTEIN"/>
    <property type="match status" value="1"/>
</dbReference>
<feature type="region of interest" description="Disordered" evidence="1">
    <location>
        <begin position="1"/>
        <end position="66"/>
    </location>
</feature>
<dbReference type="Proteomes" id="UP000236161">
    <property type="component" value="Unassembled WGS sequence"/>
</dbReference>
<evidence type="ECO:0000313" key="3">
    <source>
        <dbReference type="Proteomes" id="UP000236161"/>
    </source>
</evidence>
<name>A0A2I0ASC0_9ASPA</name>
<dbReference type="AlphaFoldDB" id="A0A2I0ASC0"/>
<protein>
    <submittedName>
        <fullName evidence="2">Uncharacterized protein</fullName>
    </submittedName>
</protein>
<dbReference type="InterPro" id="IPR009622">
    <property type="entry name" value="NDUFAF4"/>
</dbReference>
<reference evidence="2 3" key="1">
    <citation type="journal article" date="2017" name="Nature">
        <title>The Apostasia genome and the evolution of orchids.</title>
        <authorList>
            <person name="Zhang G.Q."/>
            <person name="Liu K.W."/>
            <person name="Li Z."/>
            <person name="Lohaus R."/>
            <person name="Hsiao Y.Y."/>
            <person name="Niu S.C."/>
            <person name="Wang J.Y."/>
            <person name="Lin Y.C."/>
            <person name="Xu Q."/>
            <person name="Chen L.J."/>
            <person name="Yoshida K."/>
            <person name="Fujiwara S."/>
            <person name="Wang Z.W."/>
            <person name="Zhang Y.Q."/>
            <person name="Mitsuda N."/>
            <person name="Wang M."/>
            <person name="Liu G.H."/>
            <person name="Pecoraro L."/>
            <person name="Huang H.X."/>
            <person name="Xiao X.J."/>
            <person name="Lin M."/>
            <person name="Wu X.Y."/>
            <person name="Wu W.L."/>
            <person name="Chen Y.Y."/>
            <person name="Chang S.B."/>
            <person name="Sakamoto S."/>
            <person name="Ohme-Takagi M."/>
            <person name="Yagi M."/>
            <person name="Zeng S.J."/>
            <person name="Shen C.Y."/>
            <person name="Yeh C.M."/>
            <person name="Luo Y.B."/>
            <person name="Tsai W.C."/>
            <person name="Van de Peer Y."/>
            <person name="Liu Z.J."/>
        </authorList>
    </citation>
    <scope>NUCLEOTIDE SEQUENCE [LARGE SCALE GENOMIC DNA]</scope>
    <source>
        <strain evidence="3">cv. Shenzhen</strain>
        <tissue evidence="2">Stem</tissue>
    </source>
</reference>
<dbReference type="EMBL" id="KZ451953">
    <property type="protein sequence ID" value="PKA58445.1"/>
    <property type="molecule type" value="Genomic_DNA"/>
</dbReference>